<comment type="function">
    <text evidence="14 19">Bifunctional enzyme that catalyzes the epimerization of the S- and R-forms of NAD(P)HX and the dehydration of the S-form of NAD(P)HX at the expense of ADP, which is converted to AMP. This allows the repair of both epimers of NAD(P)HX, a damaged form of NAD(P)H that is a result of enzymatic or heat-dependent hydration.</text>
</comment>
<feature type="binding site" evidence="17">
    <location>
        <position position="383"/>
    </location>
    <ligand>
        <name>(6S)-NADPHX</name>
        <dbReference type="ChEBI" id="CHEBI:64076"/>
    </ligand>
</feature>
<dbReference type="InterPro" id="IPR029056">
    <property type="entry name" value="Ribokinase-like"/>
</dbReference>
<evidence type="ECO:0000256" key="8">
    <source>
        <dbReference type="ARBA" id="ARBA00022857"/>
    </source>
</evidence>
<feature type="domain" description="YjeF N-terminal" evidence="21">
    <location>
        <begin position="13"/>
        <end position="220"/>
    </location>
</feature>
<dbReference type="EMBL" id="DXEV01000040">
    <property type="protein sequence ID" value="HIX56263.1"/>
    <property type="molecule type" value="Genomic_DNA"/>
</dbReference>
<comment type="catalytic activity">
    <reaction evidence="1 18 19">
        <text>(6R)-NADHX = (6S)-NADHX</text>
        <dbReference type="Rhea" id="RHEA:32215"/>
        <dbReference type="ChEBI" id="CHEBI:64074"/>
        <dbReference type="ChEBI" id="CHEBI:64075"/>
        <dbReference type="EC" id="5.1.99.6"/>
    </reaction>
</comment>
<evidence type="ECO:0000256" key="6">
    <source>
        <dbReference type="ARBA" id="ARBA00022741"/>
    </source>
</evidence>
<evidence type="ECO:0000256" key="2">
    <source>
        <dbReference type="ARBA" id="ARBA00000909"/>
    </source>
</evidence>
<dbReference type="CDD" id="cd01171">
    <property type="entry name" value="YXKO-related"/>
    <property type="match status" value="1"/>
</dbReference>
<dbReference type="InterPro" id="IPR036652">
    <property type="entry name" value="YjeF_N_dom_sf"/>
</dbReference>
<dbReference type="GO" id="GO:0005524">
    <property type="term" value="F:ATP binding"/>
    <property type="evidence" value="ECO:0007669"/>
    <property type="project" value="UniProtKB-UniRule"/>
</dbReference>
<comment type="similarity">
    <text evidence="3 19">In the N-terminal section; belongs to the NnrE/AIBP family.</text>
</comment>
<evidence type="ECO:0000256" key="3">
    <source>
        <dbReference type="ARBA" id="ARBA00006001"/>
    </source>
</evidence>
<dbReference type="PIRSF" id="PIRSF017184">
    <property type="entry name" value="Nnr"/>
    <property type="match status" value="1"/>
</dbReference>
<reference evidence="22" key="1">
    <citation type="journal article" date="2021" name="PeerJ">
        <title>Extensive microbial diversity within the chicken gut microbiome revealed by metagenomics and culture.</title>
        <authorList>
            <person name="Gilroy R."/>
            <person name="Ravi A."/>
            <person name="Getino M."/>
            <person name="Pursley I."/>
            <person name="Horton D.L."/>
            <person name="Alikhan N.F."/>
            <person name="Baker D."/>
            <person name="Gharbi K."/>
            <person name="Hall N."/>
            <person name="Watson M."/>
            <person name="Adriaenssens E.M."/>
            <person name="Foster-Nyarko E."/>
            <person name="Jarju S."/>
            <person name="Secka A."/>
            <person name="Antonio M."/>
            <person name="Oren A."/>
            <person name="Chaudhuri R.R."/>
            <person name="La Ragione R."/>
            <person name="Hildebrand F."/>
            <person name="Pallen M.J."/>
        </authorList>
    </citation>
    <scope>NUCLEOTIDE SEQUENCE</scope>
    <source>
        <strain evidence="22">USASDec5-558</strain>
    </source>
</reference>
<evidence type="ECO:0000313" key="23">
    <source>
        <dbReference type="Proteomes" id="UP000886829"/>
    </source>
</evidence>
<dbReference type="GO" id="GO:0046872">
    <property type="term" value="F:metal ion binding"/>
    <property type="evidence" value="ECO:0007669"/>
    <property type="project" value="UniProtKB-UniRule"/>
</dbReference>
<keyword evidence="8 17" id="KW-0521">NADP</keyword>
<dbReference type="Gene3D" id="3.40.1190.20">
    <property type="match status" value="1"/>
</dbReference>
<name>A0A9D1WCF0_9GAMM</name>
<dbReference type="GO" id="GO:0046496">
    <property type="term" value="P:nicotinamide nucleotide metabolic process"/>
    <property type="evidence" value="ECO:0007669"/>
    <property type="project" value="UniProtKB-UniRule"/>
</dbReference>
<dbReference type="AlphaFoldDB" id="A0A9D1WCF0"/>
<dbReference type="Proteomes" id="UP000886829">
    <property type="component" value="Unassembled WGS sequence"/>
</dbReference>
<dbReference type="GO" id="GO:0052855">
    <property type="term" value="F:ADP-dependent NAD(P)H-hydrate dehydratase activity"/>
    <property type="evidence" value="ECO:0007669"/>
    <property type="project" value="UniProtKB-UniRule"/>
</dbReference>
<dbReference type="SUPFAM" id="SSF53613">
    <property type="entry name" value="Ribokinase-like"/>
    <property type="match status" value="1"/>
</dbReference>
<comment type="similarity">
    <text evidence="17">Belongs to the NnrD/CARKD family.</text>
</comment>
<evidence type="ECO:0000256" key="4">
    <source>
        <dbReference type="ARBA" id="ARBA00009524"/>
    </source>
</evidence>
<comment type="function">
    <text evidence="18">Catalyzes the epimerization of the S- and R-forms of NAD(P)HX, a damaged form of NAD(P)H that is a result of enzymatic or heat-dependent hydration. This is a prerequisite for the S-specific NAD(P)H-hydrate dehydratase to allow the repair of both epimers of NAD(P)HX.</text>
</comment>
<dbReference type="Pfam" id="PF01256">
    <property type="entry name" value="Carb_kinase"/>
    <property type="match status" value="1"/>
</dbReference>
<comment type="similarity">
    <text evidence="18">Belongs to the NnrE/AIBP family.</text>
</comment>
<comment type="cofactor">
    <cofactor evidence="18 19">
        <name>K(+)</name>
        <dbReference type="ChEBI" id="CHEBI:29103"/>
    </cofactor>
    <text evidence="18 19">Binds 1 potassium ion per subunit.</text>
</comment>
<feature type="binding site" evidence="17">
    <location>
        <position position="275"/>
    </location>
    <ligand>
        <name>(6S)-NADPHX</name>
        <dbReference type="ChEBI" id="CHEBI:64076"/>
    </ligand>
</feature>
<keyword evidence="13" id="KW-0511">Multifunctional enzyme</keyword>
<evidence type="ECO:0000256" key="11">
    <source>
        <dbReference type="ARBA" id="ARBA00023235"/>
    </source>
</evidence>
<dbReference type="Pfam" id="PF03853">
    <property type="entry name" value="YjeF_N"/>
    <property type="match status" value="1"/>
</dbReference>
<evidence type="ECO:0000256" key="14">
    <source>
        <dbReference type="ARBA" id="ARBA00025153"/>
    </source>
</evidence>
<keyword evidence="11 18" id="KW-0413">Isomerase</keyword>
<comment type="catalytic activity">
    <reaction evidence="15 17 19">
        <text>(6S)-NADHX + ADP = AMP + phosphate + NADH + H(+)</text>
        <dbReference type="Rhea" id="RHEA:32223"/>
        <dbReference type="ChEBI" id="CHEBI:15378"/>
        <dbReference type="ChEBI" id="CHEBI:43474"/>
        <dbReference type="ChEBI" id="CHEBI:57945"/>
        <dbReference type="ChEBI" id="CHEBI:64074"/>
        <dbReference type="ChEBI" id="CHEBI:456215"/>
        <dbReference type="ChEBI" id="CHEBI:456216"/>
        <dbReference type="EC" id="4.2.1.136"/>
    </reaction>
</comment>
<feature type="binding site" evidence="18">
    <location>
        <position position="62"/>
    </location>
    <ligand>
        <name>K(+)</name>
        <dbReference type="ChEBI" id="CHEBI:29103"/>
    </ligand>
</feature>
<keyword evidence="5 18" id="KW-0479">Metal-binding</keyword>
<feature type="binding site" evidence="18">
    <location>
        <position position="130"/>
    </location>
    <ligand>
        <name>K(+)</name>
        <dbReference type="ChEBI" id="CHEBI:29103"/>
    </ligand>
</feature>
<organism evidence="22 23">
    <name type="scientific">Candidatus Anaerobiospirillum pullistercoris</name>
    <dbReference type="NCBI Taxonomy" id="2838452"/>
    <lineage>
        <taxon>Bacteria</taxon>
        <taxon>Pseudomonadati</taxon>
        <taxon>Pseudomonadota</taxon>
        <taxon>Gammaproteobacteria</taxon>
        <taxon>Aeromonadales</taxon>
        <taxon>Succinivibrionaceae</taxon>
        <taxon>Anaerobiospirillum</taxon>
    </lineage>
</organism>
<evidence type="ECO:0000256" key="7">
    <source>
        <dbReference type="ARBA" id="ARBA00022840"/>
    </source>
</evidence>
<evidence type="ECO:0000256" key="12">
    <source>
        <dbReference type="ARBA" id="ARBA00023239"/>
    </source>
</evidence>
<keyword evidence="6 17" id="KW-0547">Nucleotide-binding</keyword>
<feature type="binding site" evidence="17">
    <location>
        <position position="449"/>
    </location>
    <ligand>
        <name>(6S)-NADPHX</name>
        <dbReference type="ChEBI" id="CHEBI:64076"/>
    </ligand>
</feature>
<evidence type="ECO:0000256" key="17">
    <source>
        <dbReference type="HAMAP-Rule" id="MF_01965"/>
    </source>
</evidence>
<evidence type="ECO:0000256" key="1">
    <source>
        <dbReference type="ARBA" id="ARBA00000013"/>
    </source>
</evidence>
<comment type="caution">
    <text evidence="18">Lacks conserved residue(s) required for the propagation of feature annotation.</text>
</comment>
<dbReference type="NCBIfam" id="TIGR00196">
    <property type="entry name" value="yjeF_cterm"/>
    <property type="match status" value="1"/>
</dbReference>
<dbReference type="InterPro" id="IPR030677">
    <property type="entry name" value="Nnr"/>
</dbReference>
<evidence type="ECO:0000256" key="16">
    <source>
        <dbReference type="ARBA" id="ARBA00049209"/>
    </source>
</evidence>
<evidence type="ECO:0000256" key="5">
    <source>
        <dbReference type="ARBA" id="ARBA00022723"/>
    </source>
</evidence>
<dbReference type="HAMAP" id="MF_01965">
    <property type="entry name" value="NADHX_dehydratase"/>
    <property type="match status" value="1"/>
</dbReference>
<feature type="binding site" evidence="18">
    <location>
        <position position="163"/>
    </location>
    <ligand>
        <name>(6S)-NADPHX</name>
        <dbReference type="ChEBI" id="CHEBI:64076"/>
    </ligand>
</feature>
<dbReference type="NCBIfam" id="TIGR00197">
    <property type="entry name" value="yjeF_nterm"/>
    <property type="match status" value="1"/>
</dbReference>
<protein>
    <recommendedName>
        <fullName evidence="19">Bifunctional NAD(P)H-hydrate repair enzyme</fullName>
    </recommendedName>
    <alternativeName>
        <fullName evidence="19">Nicotinamide nucleotide repair protein</fullName>
    </alternativeName>
    <domain>
        <recommendedName>
            <fullName evidence="19">ADP-dependent (S)-NAD(P)H-hydrate dehydratase</fullName>
            <ecNumber evidence="19">4.2.1.136</ecNumber>
        </recommendedName>
        <alternativeName>
            <fullName evidence="19">ADP-dependent NAD(P)HX dehydratase</fullName>
        </alternativeName>
    </domain>
    <domain>
        <recommendedName>
            <fullName evidence="19">NAD(P)H-hydrate epimerase</fullName>
            <ecNumber evidence="19">5.1.99.6</ecNumber>
        </recommendedName>
    </domain>
</protein>
<comment type="similarity">
    <text evidence="4 19">In the C-terminal section; belongs to the NnrD/CARKD family.</text>
</comment>
<dbReference type="InterPro" id="IPR000631">
    <property type="entry name" value="CARKD"/>
</dbReference>
<sequence>MSLPHLVFTTQEIRFIEQEHAAANNGHCFDLMEKAGRAVFEAMRQVVAQPKMVYILVGKGNNGGDGYIMAASLLKQHIPFRIFAVGVPHHEAEAFTAFSYFTQLGGQVEYELPDLQEEMAQGRSPDVVIDALLGTGLESAPRDPIGKWIDFINSTKAYVIAVDIPSGVNADTGTVYSDSVMANKTVCMLGLKPGLLTGDAVDYVGEIVVCDLGVDVSSYHGKFAAADFDGASYLPIYLTNYEETLGDLPVRMPSAHKGDAGKVLVIGGNKGYGGAISICAQGALRAGAGLIKVATDKGNVTALNTRRPELMTVDLHDSLAMQQAIAWADVIAIGPGLGLDPENEVLLENVLNAEKPTVIDADALNVMAHMGLSFCKRAVLTPHPGEAARLLGTTIDRINSNRYKAVYELQQKCGGVVLLKGAGTLICDGKSIVVIQEGSPAMASGGMGDLLTGIIAALRAEGLSQTSATIAGACIHGRAGYLAGELSGVIGTIASDLLPYVRLLVNQRLGLIAKLQNQAQVSEQLTFVDTSKSRSDRELSDNGEFQVLIGSSIIHS</sequence>
<evidence type="ECO:0000259" key="20">
    <source>
        <dbReference type="PROSITE" id="PS51383"/>
    </source>
</evidence>
<gene>
    <name evidence="18" type="primary">nnrE</name>
    <name evidence="17" type="synonym">nnrD</name>
    <name evidence="22" type="ORF">H9850_02170</name>
</gene>
<keyword evidence="7 17" id="KW-0067">ATP-binding</keyword>
<feature type="binding site" evidence="18">
    <location>
        <begin position="61"/>
        <end position="65"/>
    </location>
    <ligand>
        <name>(6S)-NADPHX</name>
        <dbReference type="ChEBI" id="CHEBI:64076"/>
    </ligand>
</feature>
<feature type="binding site" evidence="17">
    <location>
        <begin position="420"/>
        <end position="424"/>
    </location>
    <ligand>
        <name>AMP</name>
        <dbReference type="ChEBI" id="CHEBI:456215"/>
    </ligand>
</feature>
<evidence type="ECO:0000256" key="18">
    <source>
        <dbReference type="HAMAP-Rule" id="MF_01966"/>
    </source>
</evidence>
<keyword evidence="12 17" id="KW-0456">Lyase</keyword>
<evidence type="ECO:0000256" key="9">
    <source>
        <dbReference type="ARBA" id="ARBA00022958"/>
    </source>
</evidence>
<dbReference type="PROSITE" id="PS01049">
    <property type="entry name" value="YJEF_C_1"/>
    <property type="match status" value="1"/>
</dbReference>
<dbReference type="PROSITE" id="PS51385">
    <property type="entry name" value="YJEF_N"/>
    <property type="match status" value="1"/>
</dbReference>
<comment type="cofactor">
    <cofactor evidence="17">
        <name>Mg(2+)</name>
        <dbReference type="ChEBI" id="CHEBI:18420"/>
    </cofactor>
</comment>
<evidence type="ECO:0000256" key="13">
    <source>
        <dbReference type="ARBA" id="ARBA00023268"/>
    </source>
</evidence>
<evidence type="ECO:0000256" key="10">
    <source>
        <dbReference type="ARBA" id="ARBA00023027"/>
    </source>
</evidence>
<reference evidence="22" key="2">
    <citation type="submission" date="2021-04" db="EMBL/GenBank/DDBJ databases">
        <authorList>
            <person name="Gilroy R."/>
        </authorList>
    </citation>
    <scope>NUCLEOTIDE SEQUENCE</scope>
    <source>
        <strain evidence="22">USASDec5-558</strain>
    </source>
</reference>
<evidence type="ECO:0000313" key="22">
    <source>
        <dbReference type="EMBL" id="HIX56263.1"/>
    </source>
</evidence>
<comment type="catalytic activity">
    <reaction evidence="2 18 19">
        <text>(6R)-NADPHX = (6S)-NADPHX</text>
        <dbReference type="Rhea" id="RHEA:32227"/>
        <dbReference type="ChEBI" id="CHEBI:64076"/>
        <dbReference type="ChEBI" id="CHEBI:64077"/>
        <dbReference type="EC" id="5.1.99.6"/>
    </reaction>
</comment>
<comment type="subunit">
    <text evidence="17">Homotetramer.</text>
</comment>
<dbReference type="GO" id="GO:0052856">
    <property type="term" value="F:NAD(P)HX epimerase activity"/>
    <property type="evidence" value="ECO:0007669"/>
    <property type="project" value="UniProtKB-UniRule"/>
</dbReference>
<dbReference type="EC" id="5.1.99.6" evidence="19"/>
<comment type="caution">
    <text evidence="22">The sequence shown here is derived from an EMBL/GenBank/DDBJ whole genome shotgun (WGS) entry which is preliminary data.</text>
</comment>
<evidence type="ECO:0000256" key="19">
    <source>
        <dbReference type="PIRNR" id="PIRNR017184"/>
    </source>
</evidence>
<dbReference type="InterPro" id="IPR017953">
    <property type="entry name" value="Carbohydrate_kinase_pred_CS"/>
</dbReference>
<proteinExistence type="inferred from homology"/>
<feature type="binding site" evidence="17">
    <location>
        <position position="448"/>
    </location>
    <ligand>
        <name>AMP</name>
        <dbReference type="ChEBI" id="CHEBI:456215"/>
    </ligand>
</feature>
<dbReference type="GO" id="GO:0110051">
    <property type="term" value="P:metabolite repair"/>
    <property type="evidence" value="ECO:0007669"/>
    <property type="project" value="TreeGrafter"/>
</dbReference>
<dbReference type="Gene3D" id="3.40.50.10260">
    <property type="entry name" value="YjeF N-terminal domain"/>
    <property type="match status" value="1"/>
</dbReference>
<evidence type="ECO:0000256" key="15">
    <source>
        <dbReference type="ARBA" id="ARBA00048238"/>
    </source>
</evidence>
<feature type="binding site" evidence="17">
    <location>
        <position position="336"/>
    </location>
    <ligand>
        <name>(6S)-NADPHX</name>
        <dbReference type="ChEBI" id="CHEBI:64076"/>
    </ligand>
</feature>
<feature type="binding site" evidence="18">
    <location>
        <position position="166"/>
    </location>
    <ligand>
        <name>K(+)</name>
        <dbReference type="ChEBI" id="CHEBI:29103"/>
    </ligand>
</feature>
<dbReference type="PANTHER" id="PTHR12592">
    <property type="entry name" value="ATP-DEPENDENT (S)-NAD(P)H-HYDRATE DEHYDRATASE FAMILY MEMBER"/>
    <property type="match status" value="1"/>
</dbReference>
<accession>A0A9D1WCF0</accession>
<dbReference type="SUPFAM" id="SSF64153">
    <property type="entry name" value="YjeF N-terminal domain-like"/>
    <property type="match status" value="1"/>
</dbReference>
<comment type="catalytic activity">
    <reaction evidence="16 17 19">
        <text>(6S)-NADPHX + ADP = AMP + phosphate + NADPH + H(+)</text>
        <dbReference type="Rhea" id="RHEA:32235"/>
        <dbReference type="ChEBI" id="CHEBI:15378"/>
        <dbReference type="ChEBI" id="CHEBI:43474"/>
        <dbReference type="ChEBI" id="CHEBI:57783"/>
        <dbReference type="ChEBI" id="CHEBI:64076"/>
        <dbReference type="ChEBI" id="CHEBI:456215"/>
        <dbReference type="ChEBI" id="CHEBI:456216"/>
        <dbReference type="EC" id="4.2.1.136"/>
    </reaction>
</comment>
<comment type="function">
    <text evidence="17">Catalyzes the dehydration of the S-form of NAD(P)HX at the expense of ADP, which is converted to AMP. Together with NAD(P)HX epimerase, which catalyzes the epimerization of the S- and R-forms, the enzyme allows the repair of both epimers of NAD(P)HX, a damaged form of NAD(P)H that is a result of enzymatic or heat-dependent hydration.</text>
</comment>
<dbReference type="HAMAP" id="MF_01966">
    <property type="entry name" value="NADHX_epimerase"/>
    <property type="match status" value="1"/>
</dbReference>
<dbReference type="PROSITE" id="PS51383">
    <property type="entry name" value="YJEF_C_3"/>
    <property type="match status" value="1"/>
</dbReference>
<keyword evidence="9 18" id="KW-0630">Potassium</keyword>
<dbReference type="EC" id="4.2.1.136" evidence="19"/>
<evidence type="ECO:0000259" key="21">
    <source>
        <dbReference type="PROSITE" id="PS51385"/>
    </source>
</evidence>
<dbReference type="InterPro" id="IPR004443">
    <property type="entry name" value="YjeF_N_dom"/>
</dbReference>
<dbReference type="PANTHER" id="PTHR12592:SF0">
    <property type="entry name" value="ATP-DEPENDENT (S)-NAD(P)H-HYDRATE DEHYDRATASE"/>
    <property type="match status" value="1"/>
</dbReference>
<feature type="domain" description="YjeF C-terminal" evidence="20">
    <location>
        <begin position="240"/>
        <end position="508"/>
    </location>
</feature>
<keyword evidence="10 17" id="KW-0520">NAD</keyword>